<feature type="region of interest" description="Disordered" evidence="3">
    <location>
        <begin position="157"/>
        <end position="198"/>
    </location>
</feature>
<dbReference type="Gene3D" id="3.40.50.720">
    <property type="entry name" value="NAD(P)-binding Rossmann-like Domain"/>
    <property type="match status" value="1"/>
</dbReference>
<dbReference type="NCBIfam" id="TIGR01746">
    <property type="entry name" value="Thioester-redct"/>
    <property type="match status" value="1"/>
</dbReference>
<dbReference type="InterPro" id="IPR013120">
    <property type="entry name" value="FAR_NAD-bd"/>
</dbReference>
<dbReference type="EMBL" id="CP046173">
    <property type="protein sequence ID" value="QIS19431.1"/>
    <property type="molecule type" value="Genomic_DNA"/>
</dbReference>
<dbReference type="SUPFAM" id="SSF56801">
    <property type="entry name" value="Acetyl-CoA synthetase-like"/>
    <property type="match status" value="1"/>
</dbReference>
<feature type="region of interest" description="Disordered" evidence="3">
    <location>
        <begin position="539"/>
        <end position="558"/>
    </location>
</feature>
<organism evidence="6 7">
    <name type="scientific">Nocardia terpenica</name>
    <dbReference type="NCBI Taxonomy" id="455432"/>
    <lineage>
        <taxon>Bacteria</taxon>
        <taxon>Bacillati</taxon>
        <taxon>Actinomycetota</taxon>
        <taxon>Actinomycetes</taxon>
        <taxon>Mycobacteriales</taxon>
        <taxon>Nocardiaceae</taxon>
        <taxon>Nocardia</taxon>
    </lineage>
</organism>
<dbReference type="CDD" id="cd12117">
    <property type="entry name" value="A_NRPS_Srf_like"/>
    <property type="match status" value="1"/>
</dbReference>
<dbReference type="InterPro" id="IPR020845">
    <property type="entry name" value="AMP-binding_CS"/>
</dbReference>
<protein>
    <submittedName>
        <fullName evidence="6">Amino acid adenylation domain-containing protein</fullName>
    </submittedName>
</protein>
<accession>A0A6G9Z219</accession>
<sequence length="1052" mass="112272">MADIDTSVLPLPHAYTAAPPCNPPGYPRDRCIPELFGAQAAARPQALAARHGDRTLTYGQLDTRSNTLAARLLAQGVEPGTRVGVCGSRSLEALVALLGILKAGCAYVPLDEDLPPARLRAMAEDTELRAAVALPDSTHRVRGLRIRIELDAIDGPTDPEDVVESPSLHSMDVSGIPSAAGGPGRKRAGIAGGASADTSSATDCAYVVFTSGSSGRPKPVAIPHRGVVRLVLADSELSPPDHGDRVLHAYGLSSDASTIEIWGALLTGACLVLADREDLLVPLALEELIRARGVTIAYLTTSVFHLVARTRPQALAGLRFVSAGGEAMDPRLANAVLAACPDTTVVNFYGPTENSVVSTAHVLRPLPDDATHVPIGRPFAGTACHILRPDGSAAAPGEEGELHVGGDGLALGYLGDPQLTAERFCVVEPHGRLYRTGDLAVRTADGVLEYRGRLDRQVKLRGVRIELDEVEARLRAHPAIGEAIVQVESGALTGYITAAGPDCALSLPDVLRYCAEWLPPQAVPALVAMDGFPVTSGGKVDRGRLQTGAPSPSTRPGEAKGLLDVLGEVWHTVLRVRPMPEDDFFLLGGDSLLASEVVTRTLAVLGLDAGLGSALVKALLAAPTLEGFAAAVRRGRGGSTGPEPVIDFTRECELGFELPPAVGPAPRPEDPRHVLLTGASGFVGAYLLDRLLRATSAHIHCPVRASSRAHAEQRVRAALARFDLRPDETAWQRVKCFPADLREPGLGLSAEHAAELGGCLDLIVHNGAQVNFLYPYEELRPANVDGTREIVKLAAARRVPVHFISTVAVAAGFGTAGVRVVDEDMPLDHADRLTMGYAESKWVAEGVLRHAAQQGLPVAVYRPYEVTGDRVHGACDTSTAICSLFKMIADTGLAPDIALPMDFVPVDHLTASVVHIATHRRADGRVYHLTNPRPAMLGDVLDRMRAKGFELRMLPYDRWVRELVRHVAENPTSPTAPFVSLCVDRSRKADISVKEMYLEGTFPALGRRNSEQALADSGLHCPPVDYDLIDRYLEFFFSSGYITRPQPRRSQS</sequence>
<dbReference type="Pfam" id="PF07993">
    <property type="entry name" value="NAD_binding_4"/>
    <property type="match status" value="1"/>
</dbReference>
<reference evidence="6 7" key="1">
    <citation type="journal article" date="2019" name="ACS Chem. Biol.">
        <title>Identification and Mobilization of a Cryptic Antibiotic Biosynthesis Gene Locus from a Human-Pathogenic Nocardia Isolate.</title>
        <authorList>
            <person name="Herisse M."/>
            <person name="Ishida K."/>
            <person name="Porter J.L."/>
            <person name="Howden B."/>
            <person name="Hertweck C."/>
            <person name="Stinear T.P."/>
            <person name="Pidot S.J."/>
        </authorList>
    </citation>
    <scope>NUCLEOTIDE SEQUENCE [LARGE SCALE GENOMIC DNA]</scope>
    <source>
        <strain evidence="6 7">AUSMDU00012715</strain>
    </source>
</reference>
<name>A0A6G9Z219_9NOCA</name>
<evidence type="ECO:0000256" key="3">
    <source>
        <dbReference type="SAM" id="MobiDB-lite"/>
    </source>
</evidence>
<gene>
    <name evidence="6" type="ORF">F6W96_15210</name>
</gene>
<evidence type="ECO:0000256" key="2">
    <source>
        <dbReference type="ARBA" id="ARBA00022553"/>
    </source>
</evidence>
<dbReference type="CDD" id="cd05235">
    <property type="entry name" value="SDR_e1"/>
    <property type="match status" value="1"/>
</dbReference>
<dbReference type="InterPro" id="IPR010071">
    <property type="entry name" value="AA_adenyl_dom"/>
</dbReference>
<dbReference type="Gene3D" id="3.40.50.980">
    <property type="match status" value="2"/>
</dbReference>
<evidence type="ECO:0000313" key="6">
    <source>
        <dbReference type="EMBL" id="QIS19431.1"/>
    </source>
</evidence>
<evidence type="ECO:0000256" key="1">
    <source>
        <dbReference type="ARBA" id="ARBA00022450"/>
    </source>
</evidence>
<dbReference type="AlphaFoldDB" id="A0A6G9Z219"/>
<dbReference type="PANTHER" id="PTHR44845:SF6">
    <property type="entry name" value="BETA-ALANINE-ACTIVATING ENZYME"/>
    <property type="match status" value="1"/>
</dbReference>
<dbReference type="InterPro" id="IPR036291">
    <property type="entry name" value="NAD(P)-bd_dom_sf"/>
</dbReference>
<evidence type="ECO:0000259" key="4">
    <source>
        <dbReference type="Pfam" id="PF00501"/>
    </source>
</evidence>
<dbReference type="Proteomes" id="UP000500953">
    <property type="component" value="Chromosome"/>
</dbReference>
<keyword evidence="2" id="KW-0597">Phosphoprotein</keyword>
<dbReference type="InterPro" id="IPR036736">
    <property type="entry name" value="ACP-like_sf"/>
</dbReference>
<dbReference type="Gene3D" id="2.30.38.10">
    <property type="entry name" value="Luciferase, Domain 3"/>
    <property type="match status" value="1"/>
</dbReference>
<feature type="domain" description="Thioester reductase (TE)" evidence="5">
    <location>
        <begin position="676"/>
        <end position="910"/>
    </location>
</feature>
<proteinExistence type="predicted"/>
<dbReference type="NCBIfam" id="TIGR01733">
    <property type="entry name" value="AA-adenyl-dom"/>
    <property type="match status" value="1"/>
</dbReference>
<dbReference type="Gene3D" id="1.10.1200.10">
    <property type="entry name" value="ACP-like"/>
    <property type="match status" value="1"/>
</dbReference>
<dbReference type="SUPFAM" id="SSF51735">
    <property type="entry name" value="NAD(P)-binding Rossmann-fold domains"/>
    <property type="match status" value="1"/>
</dbReference>
<dbReference type="RefSeq" id="WP_167486716.1">
    <property type="nucleotide sequence ID" value="NZ_CP046173.1"/>
</dbReference>
<dbReference type="Gene3D" id="3.30.300.30">
    <property type="match status" value="1"/>
</dbReference>
<evidence type="ECO:0000259" key="5">
    <source>
        <dbReference type="Pfam" id="PF07993"/>
    </source>
</evidence>
<dbReference type="InterPro" id="IPR010080">
    <property type="entry name" value="Thioester_reductase-like_dom"/>
</dbReference>
<feature type="domain" description="AMP-dependent synthetase/ligase" evidence="4">
    <location>
        <begin position="38"/>
        <end position="414"/>
    </location>
</feature>
<dbReference type="Pfam" id="PF00501">
    <property type="entry name" value="AMP-binding"/>
    <property type="match status" value="1"/>
</dbReference>
<dbReference type="PROSITE" id="PS00455">
    <property type="entry name" value="AMP_BINDING"/>
    <property type="match status" value="1"/>
</dbReference>
<dbReference type="InterPro" id="IPR000873">
    <property type="entry name" value="AMP-dep_synth/lig_dom"/>
</dbReference>
<keyword evidence="1" id="KW-0596">Phosphopantetheine</keyword>
<dbReference type="InterPro" id="IPR045851">
    <property type="entry name" value="AMP-bd_C_sf"/>
</dbReference>
<dbReference type="PANTHER" id="PTHR44845">
    <property type="entry name" value="CARRIER DOMAIN-CONTAINING PROTEIN"/>
    <property type="match status" value="1"/>
</dbReference>
<dbReference type="SUPFAM" id="SSF47336">
    <property type="entry name" value="ACP-like"/>
    <property type="match status" value="1"/>
</dbReference>
<evidence type="ECO:0000313" key="7">
    <source>
        <dbReference type="Proteomes" id="UP000500953"/>
    </source>
</evidence>